<accession>A0NG71</accession>
<reference evidence="1" key="5">
    <citation type="submission" date="2011-05" db="EMBL/GenBank/DDBJ databases">
        <authorList>
            <consortium name="VectorBase"/>
        </authorList>
    </citation>
    <scope>NUCLEOTIDE SEQUENCE</scope>
    <source>
        <strain evidence="1">PEST</strain>
    </source>
</reference>
<dbReference type="EMBL" id="AAAB01008984">
    <property type="protein sequence ID" value="EAU75988.1"/>
    <property type="molecule type" value="Genomic_DNA"/>
</dbReference>
<dbReference type="AlphaFoldDB" id="A0NG71"/>
<reference evidence="1" key="4">
    <citation type="journal article" date="2007" name="Genome Biol.">
        <title>Update of the Anopheles gambiae PEST genome assembly.</title>
        <authorList>
            <person name="Sharakhova M.V."/>
            <person name="Hammond M.P."/>
            <person name="Lobo N.F."/>
            <person name="Krzywinski J."/>
            <person name="Unger M.F."/>
            <person name="Hillenmeyer M.E."/>
            <person name="Bruggner R.V."/>
            <person name="Birney E."/>
            <person name="Collins F.H."/>
        </authorList>
    </citation>
    <scope>NUCLEOTIDE SEQUENCE</scope>
    <source>
        <strain evidence="1">PEST</strain>
    </source>
</reference>
<gene>
    <name evidence="1" type="ORF">AgaP_AGAP009309</name>
</gene>
<organism evidence="1">
    <name type="scientific">Anopheles gambiae</name>
    <name type="common">African malaria mosquito</name>
    <dbReference type="NCBI Taxonomy" id="7165"/>
    <lineage>
        <taxon>Eukaryota</taxon>
        <taxon>Metazoa</taxon>
        <taxon>Ecdysozoa</taxon>
        <taxon>Arthropoda</taxon>
        <taxon>Hexapoda</taxon>
        <taxon>Insecta</taxon>
        <taxon>Pterygota</taxon>
        <taxon>Neoptera</taxon>
        <taxon>Endopterygota</taxon>
        <taxon>Diptera</taxon>
        <taxon>Nematocera</taxon>
        <taxon>Culicoidea</taxon>
        <taxon>Culicidae</taxon>
        <taxon>Anophelinae</taxon>
        <taxon>Anopheles</taxon>
    </lineage>
</organism>
<reference evidence="1" key="3">
    <citation type="journal article" date="2004" name="Trends Parasitol.">
        <title>The Anopheles gambiae genome: an update.</title>
        <authorList>
            <person name="Mongin E."/>
            <person name="Louis C."/>
            <person name="Holt R.A."/>
            <person name="Birney E."/>
            <person name="Collins F.H."/>
        </authorList>
    </citation>
    <scope>NUCLEOTIDE SEQUENCE</scope>
    <source>
        <strain evidence="1">PEST</strain>
    </source>
</reference>
<comment type="caution">
    <text evidence="1">The sequence shown here is derived from an EMBL/GenBank/DDBJ whole genome shotgun (WGS) entry which is preliminary data.</text>
</comment>
<name>A0NG71_ANOGA</name>
<proteinExistence type="predicted"/>
<dbReference type="PaxDb" id="7165-AGAP009309-PA"/>
<protein>
    <submittedName>
        <fullName evidence="1">AGAP009309-PA</fullName>
    </submittedName>
</protein>
<sequence>DDCESRRTVGYANDFDDFEQCGEIGQHSPIESGCILLHRPPRNVGNTTSKLCNVSTSQQHTL</sequence>
<dbReference type="HOGENOM" id="CLU_2910658_0_0_1"/>
<reference evidence="1" key="1">
    <citation type="journal article" date="2002" name="Science">
        <title>The genome sequence of the malaria mosquito Anopheles gambiae.</title>
        <authorList>
            <person name="Holt R.A."/>
            <person name="Subramanian G.M."/>
            <person name="Halpern A."/>
            <person name="Sutton G.G."/>
            <person name="Charlab R."/>
            <person name="Nusskern D.R."/>
            <person name="Wincker P."/>
            <person name="Clark A.G."/>
            <person name="Ribeiro J.M."/>
            <person name="Wides R."/>
            <person name="Salzberg S.L."/>
            <person name="Loftus B."/>
            <person name="Yandell M."/>
            <person name="Majoros W.H."/>
            <person name="Rusch D.B."/>
            <person name="Lai Z."/>
            <person name="Kraft C.L."/>
            <person name="Abril J.F."/>
            <person name="Anthouard V."/>
            <person name="Arensburger P."/>
            <person name="Atkinson P.W."/>
            <person name="Baden H."/>
            <person name="de Berardinis V."/>
            <person name="Baldwin D."/>
            <person name="Benes V."/>
            <person name="Biedler J."/>
            <person name="Blass C."/>
            <person name="Bolanos R."/>
            <person name="Boscus D."/>
            <person name="Barnstead M."/>
            <person name="Cai S."/>
            <person name="Center A."/>
            <person name="Chaturverdi K."/>
            <person name="Christophides G.K."/>
            <person name="Chrystal M.A."/>
            <person name="Clamp M."/>
            <person name="Cravchik A."/>
            <person name="Curwen V."/>
            <person name="Dana A."/>
            <person name="Delcher A."/>
            <person name="Dew I."/>
            <person name="Evans C.A."/>
            <person name="Flanigan M."/>
            <person name="Grundschober-Freimoser A."/>
            <person name="Friedli L."/>
            <person name="Gu Z."/>
            <person name="Guan P."/>
            <person name="Guigo R."/>
            <person name="Hillenmeyer M.E."/>
            <person name="Hladun S.L."/>
            <person name="Hogan J.R."/>
            <person name="Hong Y.S."/>
            <person name="Hoover J."/>
            <person name="Jaillon O."/>
            <person name="Ke Z."/>
            <person name="Kodira C."/>
            <person name="Kokoza E."/>
            <person name="Koutsos A."/>
            <person name="Letunic I."/>
            <person name="Levitsky A."/>
            <person name="Liang Y."/>
            <person name="Lin J.J."/>
            <person name="Lobo N.F."/>
            <person name="Lopez J.R."/>
            <person name="Malek J.A."/>
            <person name="McIntosh T.C."/>
            <person name="Meister S."/>
            <person name="Miller J."/>
            <person name="Mobarry C."/>
            <person name="Mongin E."/>
            <person name="Murphy S.D."/>
            <person name="O'Brochta D.A."/>
            <person name="Pfannkoch C."/>
            <person name="Qi R."/>
            <person name="Regier M.A."/>
            <person name="Remington K."/>
            <person name="Shao H."/>
            <person name="Sharakhova M.V."/>
            <person name="Sitter C.D."/>
            <person name="Shetty J."/>
            <person name="Smith T.J."/>
            <person name="Strong R."/>
            <person name="Sun J."/>
            <person name="Thomasova D."/>
            <person name="Ton L.Q."/>
            <person name="Topalis P."/>
            <person name="Tu Z."/>
            <person name="Unger M.F."/>
            <person name="Walenz B."/>
            <person name="Wang A."/>
            <person name="Wang J."/>
            <person name="Wang M."/>
            <person name="Wang X."/>
            <person name="Woodford K.J."/>
            <person name="Wortman J.R."/>
            <person name="Wu M."/>
            <person name="Yao A."/>
            <person name="Zdobnov E.M."/>
            <person name="Zhang H."/>
            <person name="Zhao Q."/>
            <person name="Zhao S."/>
            <person name="Zhu S.C."/>
            <person name="Zhimulev I."/>
            <person name="Coluzzi M."/>
            <person name="della Torre A."/>
            <person name="Roth C.W."/>
            <person name="Louis C."/>
            <person name="Kalush F."/>
            <person name="Mural R.J."/>
            <person name="Myers E.W."/>
            <person name="Adams M.D."/>
            <person name="Smith H.O."/>
            <person name="Broder S."/>
            <person name="Gardner M.J."/>
            <person name="Fraser C.M."/>
            <person name="Birney E."/>
            <person name="Bork P."/>
            <person name="Brey P.T."/>
            <person name="Venter J.C."/>
            <person name="Weissenbach J."/>
            <person name="Kafatos F.C."/>
            <person name="Collins F.H."/>
            <person name="Hoffman S.L."/>
        </authorList>
    </citation>
    <scope>NUCLEOTIDE SEQUENCE [LARGE SCALE GENOMIC DNA]</scope>
    <source>
        <strain evidence="1">PEST</strain>
    </source>
</reference>
<reference evidence="1" key="2">
    <citation type="submission" date="2002-03" db="EMBL/GenBank/DDBJ databases">
        <authorList>
            <consortium name="The Anopheles Genome Sequencing Consortium"/>
        </authorList>
    </citation>
    <scope>NUCLEOTIDE SEQUENCE</scope>
    <source>
        <strain evidence="1">PEST</strain>
    </source>
</reference>
<feature type="non-terminal residue" evidence="1">
    <location>
        <position position="1"/>
    </location>
</feature>
<evidence type="ECO:0000313" key="1">
    <source>
        <dbReference type="EMBL" id="EAU75988.1"/>
    </source>
</evidence>